<gene>
    <name evidence="2" type="ORF">ACHAXA_003748</name>
</gene>
<dbReference type="InterPro" id="IPR011057">
    <property type="entry name" value="Mss4-like_sf"/>
</dbReference>
<feature type="signal peptide" evidence="1">
    <location>
        <begin position="1"/>
        <end position="20"/>
    </location>
</feature>
<dbReference type="EMBL" id="JALLPB020000003">
    <property type="protein sequence ID" value="KAL3827479.1"/>
    <property type="molecule type" value="Genomic_DNA"/>
</dbReference>
<evidence type="ECO:0000313" key="2">
    <source>
        <dbReference type="EMBL" id="KAL3827479.1"/>
    </source>
</evidence>
<keyword evidence="3" id="KW-1185">Reference proteome</keyword>
<name>A0ABD3SS79_9STRA</name>
<comment type="caution">
    <text evidence="2">The sequence shown here is derived from an EMBL/GenBank/DDBJ whole genome shotgun (WGS) entry which is preliminary data.</text>
</comment>
<keyword evidence="1" id="KW-0732">Signal</keyword>
<protein>
    <submittedName>
        <fullName evidence="2">Uncharacterized protein</fullName>
    </submittedName>
</protein>
<proteinExistence type="predicted"/>
<accession>A0ABD3SS79</accession>
<feature type="chain" id="PRO_5044789049" evidence="1">
    <location>
        <begin position="21"/>
        <end position="211"/>
    </location>
</feature>
<dbReference type="AlphaFoldDB" id="A0ABD3SS79"/>
<reference evidence="2 3" key="1">
    <citation type="submission" date="2024-10" db="EMBL/GenBank/DDBJ databases">
        <title>Updated reference genomes for cyclostephanoid diatoms.</title>
        <authorList>
            <person name="Roberts W.R."/>
            <person name="Alverson A.J."/>
        </authorList>
    </citation>
    <scope>NUCLEOTIDE SEQUENCE [LARGE SCALE GENOMIC DNA]</scope>
    <source>
        <strain evidence="2 3">AJA228-03</strain>
    </source>
</reference>
<dbReference type="Proteomes" id="UP001530377">
    <property type="component" value="Unassembled WGS sequence"/>
</dbReference>
<evidence type="ECO:0000313" key="3">
    <source>
        <dbReference type="Proteomes" id="UP001530377"/>
    </source>
</evidence>
<organism evidence="2 3">
    <name type="scientific">Cyclostephanos tholiformis</name>
    <dbReference type="NCBI Taxonomy" id="382380"/>
    <lineage>
        <taxon>Eukaryota</taxon>
        <taxon>Sar</taxon>
        <taxon>Stramenopiles</taxon>
        <taxon>Ochrophyta</taxon>
        <taxon>Bacillariophyta</taxon>
        <taxon>Coscinodiscophyceae</taxon>
        <taxon>Thalassiosirophycidae</taxon>
        <taxon>Stephanodiscales</taxon>
        <taxon>Stephanodiscaceae</taxon>
        <taxon>Cyclostephanos</taxon>
    </lineage>
</organism>
<sequence>MLSRPSILLIASALSVSSSSSPTTVRASAFIPLVFPRKTTTTTTTTTRNMFGRKVEYAAPCVMGDESIMSPKAHAEPALELRLRHRRSNMQFQSTLRRICRILENDDVLIGNRVVATGGGGEGEVTFYDSNTGKPLFVAPRGRDMDSFLRESESHGWPSFRDEEVIWDNVRCLPNGEAVSVDGTHLGHNLPDGRGNRYCINLVSVAGRPVG</sequence>
<evidence type="ECO:0000256" key="1">
    <source>
        <dbReference type="SAM" id="SignalP"/>
    </source>
</evidence>
<dbReference type="SUPFAM" id="SSF51316">
    <property type="entry name" value="Mss4-like"/>
    <property type="match status" value="1"/>
</dbReference>